<keyword evidence="3" id="KW-0862">Zinc</keyword>
<organism evidence="7 8">
    <name type="scientific">Perkinsus olseni</name>
    <name type="common">Perkinsus atlanticus</name>
    <dbReference type="NCBI Taxonomy" id="32597"/>
    <lineage>
        <taxon>Eukaryota</taxon>
        <taxon>Sar</taxon>
        <taxon>Alveolata</taxon>
        <taxon>Perkinsozoa</taxon>
        <taxon>Perkinsea</taxon>
        <taxon>Perkinsida</taxon>
        <taxon>Perkinsidae</taxon>
        <taxon>Perkinsus</taxon>
    </lineage>
</organism>
<evidence type="ECO:0000313" key="8">
    <source>
        <dbReference type="Proteomes" id="UP000553632"/>
    </source>
</evidence>
<evidence type="ECO:0000256" key="3">
    <source>
        <dbReference type="ARBA" id="ARBA00022833"/>
    </source>
</evidence>
<dbReference type="SUPFAM" id="SSF57667">
    <property type="entry name" value="beta-beta-alpha zinc fingers"/>
    <property type="match status" value="1"/>
</dbReference>
<feature type="compositionally biased region" description="Basic residues" evidence="5">
    <location>
        <begin position="419"/>
        <end position="430"/>
    </location>
</feature>
<feature type="compositionally biased region" description="Basic and acidic residues" evidence="5">
    <location>
        <begin position="408"/>
        <end position="418"/>
    </location>
</feature>
<evidence type="ECO:0000256" key="2">
    <source>
        <dbReference type="ARBA" id="ARBA00022771"/>
    </source>
</evidence>
<keyword evidence="1" id="KW-0479">Metal-binding</keyword>
<sequence>MRPLDEVAVSSKIAMSIGAVCEELGFSVPLYSPGTFWSAFSSGLSFGWYDKWDVRQAEGRRMRRAMEQENARERKSKKKDYNDKVRHLVEYVRNRDPRVAEQKKVEQMEADRVAEQRQAERKRKEELKKERRARAREVQEKRWAENEAEVAAMAKRYGGPGSEGSGEDQPQQEEEVQDVYECAACKKVFKSHKAYANHENSKKHKDAVEKLRRALIEDDAFLESLAASSEESSPVLEETQKVEVEKEAERSDSGSESEGSVAVEGAAEKKLEVSGSDLLEGYVDAEKSEQGSSSWEKIERADGSSESSDESEIEFEVFGRNKDALGGDEEDEEEVASPKKSKASSTEVPAGDDDDVPKSSGAKQHRRRRKDKSAEDPAGAKETAAKRCDVCGESFSSRTKLFAHIKEMGHAAAKEVSRGKSKKSGKRRAK</sequence>
<dbReference type="InterPro" id="IPR054076">
    <property type="entry name" value="ZUO1-like_ZHD"/>
</dbReference>
<dbReference type="AlphaFoldDB" id="A0A7J6SBI3"/>
<evidence type="ECO:0000256" key="4">
    <source>
        <dbReference type="PROSITE-ProRule" id="PRU00042"/>
    </source>
</evidence>
<feature type="domain" description="C2H2-type" evidence="6">
    <location>
        <begin position="180"/>
        <end position="209"/>
    </location>
</feature>
<comment type="caution">
    <text evidence="7">The sequence shown here is derived from an EMBL/GenBank/DDBJ whole genome shotgun (WGS) entry which is preliminary data.</text>
</comment>
<reference evidence="7 8" key="1">
    <citation type="submission" date="2020-04" db="EMBL/GenBank/DDBJ databases">
        <title>Perkinsus olseni comparative genomics.</title>
        <authorList>
            <person name="Bogema D.R."/>
        </authorList>
    </citation>
    <scope>NUCLEOTIDE SEQUENCE [LARGE SCALE GENOMIC DNA]</scope>
    <source>
        <strain evidence="7 8">ATCC PRA-207</strain>
    </source>
</reference>
<feature type="compositionally biased region" description="Low complexity" evidence="5">
    <location>
        <begin position="225"/>
        <end position="237"/>
    </location>
</feature>
<dbReference type="InterPro" id="IPR003604">
    <property type="entry name" value="Matrin/U1-like-C_Znf_C2H2"/>
</dbReference>
<proteinExistence type="predicted"/>
<evidence type="ECO:0000259" key="6">
    <source>
        <dbReference type="PROSITE" id="PS50157"/>
    </source>
</evidence>
<feature type="compositionally biased region" description="Acidic residues" evidence="5">
    <location>
        <begin position="326"/>
        <end position="335"/>
    </location>
</feature>
<dbReference type="PANTHER" id="PTHR45495">
    <property type="entry name" value="DNAJ PROTEIN JJJ1 HOMOLOG"/>
    <property type="match status" value="1"/>
</dbReference>
<dbReference type="Pfam" id="PF21884">
    <property type="entry name" value="ZUO1-like_ZHD"/>
    <property type="match status" value="1"/>
</dbReference>
<dbReference type="PANTHER" id="PTHR45495:SF1">
    <property type="entry name" value="DNAJ PROTEIN JJJ1 HOMOLOG"/>
    <property type="match status" value="1"/>
</dbReference>
<name>A0A7J6SBI3_PEROL</name>
<feature type="region of interest" description="Disordered" evidence="5">
    <location>
        <begin position="100"/>
        <end position="177"/>
    </location>
</feature>
<evidence type="ECO:0000313" key="7">
    <source>
        <dbReference type="EMBL" id="KAF4730143.1"/>
    </source>
</evidence>
<dbReference type="InterPro" id="IPR036236">
    <property type="entry name" value="Znf_C2H2_sf"/>
</dbReference>
<accession>A0A7J6SBI3</accession>
<dbReference type="Pfam" id="PF12171">
    <property type="entry name" value="zf-C2H2_jaz"/>
    <property type="match status" value="1"/>
</dbReference>
<feature type="compositionally biased region" description="Basic and acidic residues" evidence="5">
    <location>
        <begin position="238"/>
        <end position="253"/>
    </location>
</feature>
<dbReference type="EMBL" id="JABANO010019461">
    <property type="protein sequence ID" value="KAF4730143.1"/>
    <property type="molecule type" value="Genomic_DNA"/>
</dbReference>
<dbReference type="Pfam" id="PF00096">
    <property type="entry name" value="zf-C2H2"/>
    <property type="match status" value="1"/>
</dbReference>
<dbReference type="GO" id="GO:0008270">
    <property type="term" value="F:zinc ion binding"/>
    <property type="evidence" value="ECO:0007669"/>
    <property type="project" value="UniProtKB-KW"/>
</dbReference>
<dbReference type="InterPro" id="IPR044648">
    <property type="entry name" value="JJJ1_plant"/>
</dbReference>
<feature type="compositionally biased region" description="Basic and acidic residues" evidence="5">
    <location>
        <begin position="100"/>
        <end position="145"/>
    </location>
</feature>
<dbReference type="SMART" id="SM00355">
    <property type="entry name" value="ZnF_C2H2"/>
    <property type="match status" value="2"/>
</dbReference>
<feature type="region of interest" description="Disordered" evidence="5">
    <location>
        <begin position="408"/>
        <end position="430"/>
    </location>
</feature>
<gene>
    <name evidence="7" type="primary">DNAJC21_3</name>
    <name evidence="7" type="ORF">FOZ63_029219</name>
</gene>
<dbReference type="InterPro" id="IPR022755">
    <property type="entry name" value="Znf_C2H2_jaz"/>
</dbReference>
<keyword evidence="8" id="KW-1185">Reference proteome</keyword>
<dbReference type="InterPro" id="IPR013087">
    <property type="entry name" value="Znf_C2H2_type"/>
</dbReference>
<protein>
    <submittedName>
        <fullName evidence="7">DnaJ sub C member 21</fullName>
    </submittedName>
</protein>
<evidence type="ECO:0000256" key="1">
    <source>
        <dbReference type="ARBA" id="ARBA00022723"/>
    </source>
</evidence>
<dbReference type="PROSITE" id="PS00028">
    <property type="entry name" value="ZINC_FINGER_C2H2_1"/>
    <property type="match status" value="2"/>
</dbReference>
<feature type="compositionally biased region" description="Basic and acidic residues" evidence="5">
    <location>
        <begin position="372"/>
        <end position="390"/>
    </location>
</feature>
<feature type="domain" description="C2H2-type" evidence="6">
    <location>
        <begin position="386"/>
        <end position="415"/>
    </location>
</feature>
<dbReference type="Proteomes" id="UP000553632">
    <property type="component" value="Unassembled WGS sequence"/>
</dbReference>
<keyword evidence="2 4" id="KW-0863">Zinc-finger</keyword>
<dbReference type="GO" id="GO:0003676">
    <property type="term" value="F:nucleic acid binding"/>
    <property type="evidence" value="ECO:0007669"/>
    <property type="project" value="InterPro"/>
</dbReference>
<dbReference type="OMA" id="RANHEES"/>
<dbReference type="Gene3D" id="3.30.160.60">
    <property type="entry name" value="Classic Zinc Finger"/>
    <property type="match status" value="1"/>
</dbReference>
<evidence type="ECO:0000256" key="5">
    <source>
        <dbReference type="SAM" id="MobiDB-lite"/>
    </source>
</evidence>
<dbReference type="PROSITE" id="PS50157">
    <property type="entry name" value="ZINC_FINGER_C2H2_2"/>
    <property type="match status" value="2"/>
</dbReference>
<dbReference type="SMART" id="SM00451">
    <property type="entry name" value="ZnF_U1"/>
    <property type="match status" value="1"/>
</dbReference>
<feature type="region of interest" description="Disordered" evidence="5">
    <location>
        <begin position="225"/>
        <end position="390"/>
    </location>
</feature>
<feature type="compositionally biased region" description="Low complexity" evidence="5">
    <location>
        <begin position="254"/>
        <end position="265"/>
    </location>
</feature>